<organism evidence="1 2">
    <name type="scientific">Inconstantimicrobium mannanitabidum</name>
    <dbReference type="NCBI Taxonomy" id="1604901"/>
    <lineage>
        <taxon>Bacteria</taxon>
        <taxon>Bacillati</taxon>
        <taxon>Bacillota</taxon>
        <taxon>Clostridia</taxon>
        <taxon>Eubacteriales</taxon>
        <taxon>Clostridiaceae</taxon>
        <taxon>Inconstantimicrobium</taxon>
    </lineage>
</organism>
<keyword evidence="2" id="KW-1185">Reference proteome</keyword>
<evidence type="ECO:0000313" key="2">
    <source>
        <dbReference type="Proteomes" id="UP001058074"/>
    </source>
</evidence>
<protein>
    <submittedName>
        <fullName evidence="1">Uncharacterized protein</fullName>
    </submittedName>
</protein>
<dbReference type="Proteomes" id="UP001058074">
    <property type="component" value="Unassembled WGS sequence"/>
</dbReference>
<name>A0ACB5RAK5_9CLOT</name>
<reference evidence="1" key="1">
    <citation type="journal article" date="2025" name="Int. J. Syst. Evol. Microbiol.">
        <title>Inconstantimicrobium mannanitabidum sp. nov., a novel member of the family Clostridiaceae isolated from anoxic soil under the treatment of reductive soil disinfestation.</title>
        <authorList>
            <person name="Ueki A."/>
            <person name="Tonouchi A."/>
            <person name="Honma S."/>
            <person name="Kaku N."/>
            <person name="Ueki K."/>
        </authorList>
    </citation>
    <scope>NUCLEOTIDE SEQUENCE</scope>
    <source>
        <strain evidence="1">TW13</strain>
    </source>
</reference>
<accession>A0ACB5RAK5</accession>
<dbReference type="EMBL" id="BROD01000001">
    <property type="protein sequence ID" value="GKX66028.1"/>
    <property type="molecule type" value="Genomic_DNA"/>
</dbReference>
<evidence type="ECO:0000313" key="1">
    <source>
        <dbReference type="EMBL" id="GKX66028.1"/>
    </source>
</evidence>
<gene>
    <name evidence="1" type="ORF">rsdtw13_12860</name>
</gene>
<proteinExistence type="predicted"/>
<comment type="caution">
    <text evidence="1">The sequence shown here is derived from an EMBL/GenBank/DDBJ whole genome shotgun (WGS) entry which is preliminary data.</text>
</comment>
<sequence>MKNRKKYFITSLVILGLLFTFVLSYEISYRLTGAKEAPTVEQTSSLQDDTLVVLRSKQQEGYVTDKVYTIKEVKELYKLSKKISKDDVKNIFTKEDYSLQEASDSRIVFNRNSTKFIPNKFYLGAKDDYLAIYKSNEKGELILENPDSDVFITKRKVSTLDDVSKNKIQTFQKYYETREEAEENITEFF</sequence>